<reference evidence="2" key="1">
    <citation type="submission" date="2013-12" db="EMBL/GenBank/DDBJ databases">
        <title>The Genome Sequence of Aphanomyces invadans NJM9701.</title>
        <authorList>
            <consortium name="The Broad Institute Genomics Platform"/>
            <person name="Russ C."/>
            <person name="Tyler B."/>
            <person name="van West P."/>
            <person name="Dieguez-Uribeondo J."/>
            <person name="Young S.K."/>
            <person name="Zeng Q."/>
            <person name="Gargeya S."/>
            <person name="Fitzgerald M."/>
            <person name="Abouelleil A."/>
            <person name="Alvarado L."/>
            <person name="Chapman S.B."/>
            <person name="Gainer-Dewar J."/>
            <person name="Goldberg J."/>
            <person name="Griggs A."/>
            <person name="Gujja S."/>
            <person name="Hansen M."/>
            <person name="Howarth C."/>
            <person name="Imamovic A."/>
            <person name="Ireland A."/>
            <person name="Larimer J."/>
            <person name="McCowan C."/>
            <person name="Murphy C."/>
            <person name="Pearson M."/>
            <person name="Poon T.W."/>
            <person name="Priest M."/>
            <person name="Roberts A."/>
            <person name="Saif S."/>
            <person name="Shea T."/>
            <person name="Sykes S."/>
            <person name="Wortman J."/>
            <person name="Nusbaum C."/>
            <person name="Birren B."/>
        </authorList>
    </citation>
    <scope>NUCLEOTIDE SEQUENCE [LARGE SCALE GENOMIC DNA]</scope>
    <source>
        <strain evidence="2">NJM9701</strain>
    </source>
</reference>
<dbReference type="RefSeq" id="XP_008863750.1">
    <property type="nucleotide sequence ID" value="XM_008865528.1"/>
</dbReference>
<dbReference type="GeneID" id="20079170"/>
<sequence length="167" mass="19464">MDEIPAADNGIELLRTNALTKLDEMRDQLLEYHKEVMAQATAIEVAHPSDLTSIQASNHDNKDGLWEKEKQEIQEKLQELLKRNEQLAMELAQSRCENAQYKRERDQTKHRLVIVESQLEHQQNAHGAQRKQLQIKDHLLTTYRTSIRKLENKVILCQMTSCNQSHL</sequence>
<feature type="coiled-coil region" evidence="1">
    <location>
        <begin position="70"/>
        <end position="118"/>
    </location>
</feature>
<accession>A0A024UP75</accession>
<evidence type="ECO:0000256" key="1">
    <source>
        <dbReference type="SAM" id="Coils"/>
    </source>
</evidence>
<gene>
    <name evidence="2" type="ORF">H310_02120</name>
</gene>
<keyword evidence="1" id="KW-0175">Coiled coil</keyword>
<proteinExistence type="predicted"/>
<dbReference type="AlphaFoldDB" id="A0A024UP75"/>
<organism evidence="2">
    <name type="scientific">Aphanomyces invadans</name>
    <dbReference type="NCBI Taxonomy" id="157072"/>
    <lineage>
        <taxon>Eukaryota</taxon>
        <taxon>Sar</taxon>
        <taxon>Stramenopiles</taxon>
        <taxon>Oomycota</taxon>
        <taxon>Saprolegniomycetes</taxon>
        <taxon>Saprolegniales</taxon>
        <taxon>Verrucalvaceae</taxon>
        <taxon>Aphanomyces</taxon>
    </lineage>
</organism>
<name>A0A024UP75_9STRA</name>
<dbReference type="OrthoDB" id="69291at2759"/>
<dbReference type="EMBL" id="KI913954">
    <property type="protein sequence ID" value="ETW07657.1"/>
    <property type="molecule type" value="Genomic_DNA"/>
</dbReference>
<evidence type="ECO:0000313" key="2">
    <source>
        <dbReference type="EMBL" id="ETW07657.1"/>
    </source>
</evidence>
<protein>
    <submittedName>
        <fullName evidence="2">Uncharacterized protein</fullName>
    </submittedName>
</protein>
<dbReference type="VEuPathDB" id="FungiDB:H310_02120"/>